<keyword evidence="7" id="KW-1185">Reference proteome</keyword>
<feature type="domain" description="Protein kinase" evidence="5">
    <location>
        <begin position="26"/>
        <end position="286"/>
    </location>
</feature>
<feature type="non-terminal residue" evidence="6">
    <location>
        <position position="1"/>
    </location>
</feature>
<dbReference type="Gene3D" id="1.10.510.10">
    <property type="entry name" value="Transferase(Phosphotransferase) domain 1"/>
    <property type="match status" value="1"/>
</dbReference>
<sequence>FGKSENAILDKFIEKRSLKWIPYNQFKNVEYLDKGGFGIIYKAIWLLENIEVALKCHNNLNENLDEFLNEWDYHEACSYSIRIINLYGFTKNPDTLNYMVVMDYANKGNLRGNLTKVIKNNWNQKLLLLYKIISGLNIIHEKNLVHCDIHDGNILNHENKEDEKDKDEIYISDLGLCQPVKFVKKNDIYGVIPFMAPEVLRGKPYTPASDIYSFSMIMWEFTSGVPPFKDRAHDLQLSLSICKGERPEIIENTPQCYVDLMRKCWNENPLERPSAKEVSDNIKDWIFYPDGEINKELRSNIMEFINAPIGNNNFITEFHPQSCYKSRLLDFNSKEVNKILGSECLDYIVVDDKSSKKLDEIVESECLDDFIVDNIKSFDKTDKN</sequence>
<dbReference type="AlphaFoldDB" id="A0A2Z6RDM8"/>
<name>A0A2Z6RDM8_9GLOM</name>
<dbReference type="PANTHER" id="PTHR44329">
    <property type="entry name" value="SERINE/THREONINE-PROTEIN KINASE TNNI3K-RELATED"/>
    <property type="match status" value="1"/>
</dbReference>
<dbReference type="GO" id="GO:0004674">
    <property type="term" value="F:protein serine/threonine kinase activity"/>
    <property type="evidence" value="ECO:0007669"/>
    <property type="project" value="TreeGrafter"/>
</dbReference>
<dbReference type="STRING" id="94130.A0A2Z6RDM8"/>
<evidence type="ECO:0000313" key="6">
    <source>
        <dbReference type="EMBL" id="GBB95051.1"/>
    </source>
</evidence>
<evidence type="ECO:0000313" key="7">
    <source>
        <dbReference type="Proteomes" id="UP000247702"/>
    </source>
</evidence>
<evidence type="ECO:0000259" key="5">
    <source>
        <dbReference type="PROSITE" id="PS50011"/>
    </source>
</evidence>
<dbReference type="GO" id="GO:0005524">
    <property type="term" value="F:ATP binding"/>
    <property type="evidence" value="ECO:0007669"/>
    <property type="project" value="UniProtKB-KW"/>
</dbReference>
<evidence type="ECO:0000256" key="1">
    <source>
        <dbReference type="ARBA" id="ARBA00022679"/>
    </source>
</evidence>
<comment type="caution">
    <text evidence="6">The sequence shown here is derived from an EMBL/GenBank/DDBJ whole genome shotgun (WGS) entry which is preliminary data.</text>
</comment>
<organism evidence="6 7">
    <name type="scientific">Rhizophagus clarus</name>
    <dbReference type="NCBI Taxonomy" id="94130"/>
    <lineage>
        <taxon>Eukaryota</taxon>
        <taxon>Fungi</taxon>
        <taxon>Fungi incertae sedis</taxon>
        <taxon>Mucoromycota</taxon>
        <taxon>Glomeromycotina</taxon>
        <taxon>Glomeromycetes</taxon>
        <taxon>Glomerales</taxon>
        <taxon>Glomeraceae</taxon>
        <taxon>Rhizophagus</taxon>
    </lineage>
</organism>
<dbReference type="InterPro" id="IPR011009">
    <property type="entry name" value="Kinase-like_dom_sf"/>
</dbReference>
<dbReference type="Proteomes" id="UP000247702">
    <property type="component" value="Unassembled WGS sequence"/>
</dbReference>
<protein>
    <recommendedName>
        <fullName evidence="5">Protein kinase domain-containing protein</fullName>
    </recommendedName>
</protein>
<dbReference type="SUPFAM" id="SSF56112">
    <property type="entry name" value="Protein kinase-like (PK-like)"/>
    <property type="match status" value="1"/>
</dbReference>
<evidence type="ECO:0000256" key="2">
    <source>
        <dbReference type="ARBA" id="ARBA00022741"/>
    </source>
</evidence>
<keyword evidence="1" id="KW-0808">Transferase</keyword>
<dbReference type="InterPro" id="IPR051681">
    <property type="entry name" value="Ser/Thr_Kinases-Pseudokinases"/>
</dbReference>
<proteinExistence type="predicted"/>
<keyword evidence="2" id="KW-0547">Nucleotide-binding</keyword>
<keyword evidence="3" id="KW-0418">Kinase</keyword>
<reference evidence="6 7" key="1">
    <citation type="submission" date="2017-11" db="EMBL/GenBank/DDBJ databases">
        <title>The genome of Rhizophagus clarus HR1 reveals common genetic basis of auxotrophy among arbuscular mycorrhizal fungi.</title>
        <authorList>
            <person name="Kobayashi Y."/>
        </authorList>
    </citation>
    <scope>NUCLEOTIDE SEQUENCE [LARGE SCALE GENOMIC DNA]</scope>
    <source>
        <strain evidence="6 7">HR1</strain>
    </source>
</reference>
<dbReference type="Pfam" id="PF07714">
    <property type="entry name" value="PK_Tyr_Ser-Thr"/>
    <property type="match status" value="1"/>
</dbReference>
<dbReference type="InterPro" id="IPR000719">
    <property type="entry name" value="Prot_kinase_dom"/>
</dbReference>
<keyword evidence="4" id="KW-0067">ATP-binding</keyword>
<accession>A0A2Z6RDM8</accession>
<dbReference type="InterPro" id="IPR001245">
    <property type="entry name" value="Ser-Thr/Tyr_kinase_cat_dom"/>
</dbReference>
<evidence type="ECO:0000256" key="3">
    <source>
        <dbReference type="ARBA" id="ARBA00022777"/>
    </source>
</evidence>
<evidence type="ECO:0000256" key="4">
    <source>
        <dbReference type="ARBA" id="ARBA00022840"/>
    </source>
</evidence>
<dbReference type="PANTHER" id="PTHR44329:SF288">
    <property type="entry name" value="MITOGEN-ACTIVATED PROTEIN KINASE KINASE KINASE 20"/>
    <property type="match status" value="1"/>
</dbReference>
<dbReference type="EMBL" id="BEXD01001633">
    <property type="protein sequence ID" value="GBB95051.1"/>
    <property type="molecule type" value="Genomic_DNA"/>
</dbReference>
<dbReference type="PROSITE" id="PS50011">
    <property type="entry name" value="PROTEIN_KINASE_DOM"/>
    <property type="match status" value="1"/>
</dbReference>
<gene>
    <name evidence="6" type="ORF">RclHR1_24680001</name>
</gene>